<dbReference type="OrthoDB" id="362670at2"/>
<keyword evidence="1" id="KW-0472">Membrane</keyword>
<dbReference type="SUPFAM" id="SSF53850">
    <property type="entry name" value="Periplasmic binding protein-like II"/>
    <property type="match status" value="1"/>
</dbReference>
<proteinExistence type="predicted"/>
<keyword evidence="1" id="KW-0812">Transmembrane</keyword>
<dbReference type="AlphaFoldDB" id="A0A1M7XXR8"/>
<dbReference type="STRING" id="1121345.SAMN02745217_00350"/>
<name>A0A1M7XXR8_9FIRM</name>
<reference evidence="2 3" key="1">
    <citation type="submission" date="2016-12" db="EMBL/GenBank/DDBJ databases">
        <authorList>
            <person name="Song W.-J."/>
            <person name="Kurnit D.M."/>
        </authorList>
    </citation>
    <scope>NUCLEOTIDE SEQUENCE [LARGE SCALE GENOMIC DNA]</scope>
    <source>
        <strain evidence="2 3">DSM 12503</strain>
    </source>
</reference>
<evidence type="ECO:0000313" key="3">
    <source>
        <dbReference type="Proteomes" id="UP000184612"/>
    </source>
</evidence>
<dbReference type="Gene3D" id="3.40.190.10">
    <property type="entry name" value="Periplasmic binding protein-like II"/>
    <property type="match status" value="2"/>
</dbReference>
<organism evidence="2 3">
    <name type="scientific">Anaerocolumna xylanovorans DSM 12503</name>
    <dbReference type="NCBI Taxonomy" id="1121345"/>
    <lineage>
        <taxon>Bacteria</taxon>
        <taxon>Bacillati</taxon>
        <taxon>Bacillota</taxon>
        <taxon>Clostridia</taxon>
        <taxon>Lachnospirales</taxon>
        <taxon>Lachnospiraceae</taxon>
        <taxon>Anaerocolumna</taxon>
    </lineage>
</organism>
<keyword evidence="1" id="KW-1133">Transmembrane helix</keyword>
<sequence>MKLNVRIAFTAFLVIVILICVYFIAGLLKSSSAEGNYNKQPDHRRETEKPMEISIGMWGIQDCFDGDEVLTTIEDKFNVKFIPVDVNYTNWTQEYLKMAAADSLPDIIVHDIIGSSTYSAWVEQNKISAIPTNLSEYPKLQDYMNLDYNQNFQDDSGNFYFIPRLTYSDEKLWALDRCIVMRKDWLNKLNLSMPQNSEEFNTVLKAFTQSDFDGNGKQDTIGLATENLNTLEAIYLSVFPELSNVERGWMQEDNQWIPVYASKKAGAALNYAKELYSLGLLDKNFPYRTINEAFSLFTDGKCGAISCQYFSLIKYWNKIKNNKDYMDKIIVMTPWKTSDGNQYRFTSSLHWSESYFSAKVSDEKMKKIMQIYDFLLSDEASKLFYHQDDPSWTERNRSIDIFSYLVSWNQDTLYQYTPSSLDTYGADAIKYANQMIDWYSKNTERVNYNYDITFCSTPSKLRLPTYSTIQADMVQTIIGEEDAVAAWDKILAKYRAESPMDKAINEVTERANRQRIK</sequence>
<dbReference type="RefSeq" id="WP_073587082.1">
    <property type="nucleotide sequence ID" value="NZ_FRFD01000003.1"/>
</dbReference>
<protein>
    <submittedName>
        <fullName evidence="2">Putative aldouronate transport system substrate-binding protein</fullName>
    </submittedName>
</protein>
<dbReference type="Proteomes" id="UP000184612">
    <property type="component" value="Unassembled WGS sequence"/>
</dbReference>
<gene>
    <name evidence="2" type="ORF">SAMN02745217_00350</name>
</gene>
<evidence type="ECO:0000313" key="2">
    <source>
        <dbReference type="EMBL" id="SHO43773.1"/>
    </source>
</evidence>
<dbReference type="EMBL" id="FRFD01000003">
    <property type="protein sequence ID" value="SHO43773.1"/>
    <property type="molecule type" value="Genomic_DNA"/>
</dbReference>
<feature type="transmembrane region" description="Helical" evidence="1">
    <location>
        <begin position="7"/>
        <end position="28"/>
    </location>
</feature>
<keyword evidence="3" id="KW-1185">Reference proteome</keyword>
<accession>A0A1M7XXR8</accession>
<evidence type="ECO:0000256" key="1">
    <source>
        <dbReference type="SAM" id="Phobius"/>
    </source>
</evidence>